<evidence type="ECO:0000313" key="4">
    <source>
        <dbReference type="EMBL" id="EEF46253.1"/>
    </source>
</evidence>
<feature type="region of interest" description="Disordered" evidence="3">
    <location>
        <begin position="90"/>
        <end position="121"/>
    </location>
</feature>
<gene>
    <name evidence="4" type="ORF">RCOM_0711160</name>
</gene>
<sequence>MKIFGWMQKKLSGSKKRNPISVNHYTRKEEFSDWPHGLLAIGTFGNNAAKEEDSKSNFVQENQPHDNLEQLTPEEVQSLQNELNLILHKQDGSTCDTGSDNNNKNNNELVNGNPSLEDDQDCRSDRVVLGRGKEICVDHTINAINKRSLSFLLKKMFVCRGGFTPTPSLRDQVPECRMEKILRAILHKKIYPQNPSSTSSRKKYLENKLEAVSDSEDEMNENDDNKSKWVKTDSEYIVLEI</sequence>
<dbReference type="Proteomes" id="UP000008311">
    <property type="component" value="Unassembled WGS sequence"/>
</dbReference>
<protein>
    <submittedName>
        <fullName evidence="4">Uncharacterized protein</fullName>
    </submittedName>
</protein>
<proteinExistence type="inferred from homology"/>
<reference evidence="5" key="1">
    <citation type="journal article" date="2010" name="Nat. Biotechnol.">
        <title>Draft genome sequence of the oilseed species Ricinus communis.</title>
        <authorList>
            <person name="Chan A.P."/>
            <person name="Crabtree J."/>
            <person name="Zhao Q."/>
            <person name="Lorenzi H."/>
            <person name="Orvis J."/>
            <person name="Puiu D."/>
            <person name="Melake-Berhan A."/>
            <person name="Jones K.M."/>
            <person name="Redman J."/>
            <person name="Chen G."/>
            <person name="Cahoon E.B."/>
            <person name="Gedil M."/>
            <person name="Stanke M."/>
            <person name="Haas B.J."/>
            <person name="Wortman J.R."/>
            <person name="Fraser-Liggett C.M."/>
            <person name="Ravel J."/>
            <person name="Rabinowicz P.D."/>
        </authorList>
    </citation>
    <scope>NUCLEOTIDE SEQUENCE [LARGE SCALE GENOMIC DNA]</scope>
    <source>
        <strain evidence="5">cv. Hale</strain>
    </source>
</reference>
<accession>B9RR82</accession>
<keyword evidence="5" id="KW-1185">Reference proteome</keyword>
<organism evidence="4 5">
    <name type="scientific">Ricinus communis</name>
    <name type="common">Castor bean</name>
    <dbReference type="NCBI Taxonomy" id="3988"/>
    <lineage>
        <taxon>Eukaryota</taxon>
        <taxon>Viridiplantae</taxon>
        <taxon>Streptophyta</taxon>
        <taxon>Embryophyta</taxon>
        <taxon>Tracheophyta</taxon>
        <taxon>Spermatophyta</taxon>
        <taxon>Magnoliopsida</taxon>
        <taxon>eudicotyledons</taxon>
        <taxon>Gunneridae</taxon>
        <taxon>Pentapetalae</taxon>
        <taxon>rosids</taxon>
        <taxon>fabids</taxon>
        <taxon>Malpighiales</taxon>
        <taxon>Euphorbiaceae</taxon>
        <taxon>Acalyphoideae</taxon>
        <taxon>Acalypheae</taxon>
        <taxon>Ricinus</taxon>
    </lineage>
</organism>
<dbReference type="GO" id="GO:0009630">
    <property type="term" value="P:gravitropism"/>
    <property type="evidence" value="ECO:0007669"/>
    <property type="project" value="InterPro"/>
</dbReference>
<dbReference type="STRING" id="3988.B9RR82"/>
<dbReference type="PANTHER" id="PTHR34045">
    <property type="entry name" value="OS03G0406300 PROTEIN"/>
    <property type="match status" value="1"/>
</dbReference>
<evidence type="ECO:0000256" key="1">
    <source>
        <dbReference type="ARBA" id="ARBA00022604"/>
    </source>
</evidence>
<keyword evidence="1" id="KW-0341">Growth regulation</keyword>
<feature type="compositionally biased region" description="Low complexity" evidence="3">
    <location>
        <begin position="101"/>
        <end position="113"/>
    </location>
</feature>
<dbReference type="InParanoid" id="B9RR82"/>
<dbReference type="InterPro" id="IPR044683">
    <property type="entry name" value="LAZY"/>
</dbReference>
<name>B9RR82_RICCO</name>
<comment type="similarity">
    <text evidence="2">Belongs to the LAZY family.</text>
</comment>
<dbReference type="eggNOG" id="ENOG502SQPJ">
    <property type="taxonomic scope" value="Eukaryota"/>
</dbReference>
<dbReference type="PANTHER" id="PTHR34045:SF11">
    <property type="entry name" value="PH DOMAIN-CONTAINING PROTEIN"/>
    <property type="match status" value="1"/>
</dbReference>
<evidence type="ECO:0000256" key="2">
    <source>
        <dbReference type="ARBA" id="ARBA00024198"/>
    </source>
</evidence>
<evidence type="ECO:0000313" key="5">
    <source>
        <dbReference type="Proteomes" id="UP000008311"/>
    </source>
</evidence>
<dbReference type="OrthoDB" id="1729737at2759"/>
<dbReference type="AlphaFoldDB" id="B9RR82"/>
<dbReference type="KEGG" id="rcu:8281151"/>
<evidence type="ECO:0000256" key="3">
    <source>
        <dbReference type="SAM" id="MobiDB-lite"/>
    </source>
</evidence>
<dbReference type="GO" id="GO:0040008">
    <property type="term" value="P:regulation of growth"/>
    <property type="evidence" value="ECO:0007669"/>
    <property type="project" value="InterPro"/>
</dbReference>
<dbReference type="EMBL" id="EQ973802">
    <property type="protein sequence ID" value="EEF46253.1"/>
    <property type="molecule type" value="Genomic_DNA"/>
</dbReference>